<dbReference type="GO" id="GO:0004519">
    <property type="term" value="F:endonuclease activity"/>
    <property type="evidence" value="ECO:0007669"/>
    <property type="project" value="UniProtKB-KW"/>
</dbReference>
<keyword evidence="2" id="KW-0378">Hydrolase</keyword>
<dbReference type="InterPro" id="IPR004860">
    <property type="entry name" value="LAGLIDADG_dom"/>
</dbReference>
<keyword evidence="2" id="KW-0540">Nuclease</keyword>
<dbReference type="InterPro" id="IPR027434">
    <property type="entry name" value="Homing_endonucl"/>
</dbReference>
<reference evidence="2" key="1">
    <citation type="journal article" date="2021" name="Proc. Natl. Acad. Sci. U.S.A.">
        <title>A Catalog of Tens of Thousands of Viruses from Human Metagenomes Reveals Hidden Associations with Chronic Diseases.</title>
        <authorList>
            <person name="Tisza M.J."/>
            <person name="Buck C.B."/>
        </authorList>
    </citation>
    <scope>NUCLEOTIDE SEQUENCE</scope>
    <source>
        <strain evidence="2">CtYsL76</strain>
    </source>
</reference>
<accession>A0A8S5QLR6</accession>
<sequence>MDKQKKSLLIGLILGDGHLNARSGVCLEIEHGAKQKFYLEYKCALISKLLNCKIPNIYHNTTKNTYKLSKGHKYFKILYN</sequence>
<evidence type="ECO:0000313" key="2">
    <source>
        <dbReference type="EMBL" id="DAE20024.1"/>
    </source>
</evidence>
<dbReference type="Gene3D" id="3.10.28.10">
    <property type="entry name" value="Homing endonucleases"/>
    <property type="match status" value="1"/>
</dbReference>
<protein>
    <submittedName>
        <fullName evidence="2">INTRON-ENCODED ENDONUCLEASE I-SCEI</fullName>
    </submittedName>
</protein>
<feature type="domain" description="Homing endonuclease LAGLIDADG" evidence="1">
    <location>
        <begin position="7"/>
        <end position="79"/>
    </location>
</feature>
<dbReference type="EMBL" id="BK015689">
    <property type="protein sequence ID" value="DAE20024.1"/>
    <property type="molecule type" value="Genomic_DNA"/>
</dbReference>
<evidence type="ECO:0000259" key="1">
    <source>
        <dbReference type="Pfam" id="PF03161"/>
    </source>
</evidence>
<dbReference type="SUPFAM" id="SSF55608">
    <property type="entry name" value="Homing endonucleases"/>
    <property type="match status" value="1"/>
</dbReference>
<dbReference type="Pfam" id="PF03161">
    <property type="entry name" value="LAGLIDADG_2"/>
    <property type="match status" value="1"/>
</dbReference>
<proteinExistence type="predicted"/>
<name>A0A8S5QLR6_9CAUD</name>
<keyword evidence="2" id="KW-0255">Endonuclease</keyword>
<organism evidence="2">
    <name type="scientific">CrAss-like virus sp. ctYsL76</name>
    <dbReference type="NCBI Taxonomy" id="2826826"/>
    <lineage>
        <taxon>Viruses</taxon>
        <taxon>Duplodnaviria</taxon>
        <taxon>Heunggongvirae</taxon>
        <taxon>Uroviricota</taxon>
        <taxon>Caudoviricetes</taxon>
        <taxon>Crassvirales</taxon>
    </lineage>
</organism>